<gene>
    <name evidence="1" type="ORF">BXZ70DRAFT_1012276</name>
</gene>
<comment type="caution">
    <text evidence="1">The sequence shown here is derived from an EMBL/GenBank/DDBJ whole genome shotgun (WGS) entry which is preliminary data.</text>
</comment>
<dbReference type="Proteomes" id="UP000813824">
    <property type="component" value="Unassembled WGS sequence"/>
</dbReference>
<reference evidence="1" key="1">
    <citation type="journal article" date="2021" name="New Phytol.">
        <title>Evolutionary innovations through gain and loss of genes in the ectomycorrhizal Boletales.</title>
        <authorList>
            <person name="Wu G."/>
            <person name="Miyauchi S."/>
            <person name="Morin E."/>
            <person name="Kuo A."/>
            <person name="Drula E."/>
            <person name="Varga T."/>
            <person name="Kohler A."/>
            <person name="Feng B."/>
            <person name="Cao Y."/>
            <person name="Lipzen A."/>
            <person name="Daum C."/>
            <person name="Hundley H."/>
            <person name="Pangilinan J."/>
            <person name="Johnson J."/>
            <person name="Barry K."/>
            <person name="LaButti K."/>
            <person name="Ng V."/>
            <person name="Ahrendt S."/>
            <person name="Min B."/>
            <person name="Choi I.G."/>
            <person name="Park H."/>
            <person name="Plett J.M."/>
            <person name="Magnuson J."/>
            <person name="Spatafora J.W."/>
            <person name="Nagy L.G."/>
            <person name="Henrissat B."/>
            <person name="Grigoriev I.V."/>
            <person name="Yang Z.L."/>
            <person name="Xu J."/>
            <person name="Martin F.M."/>
        </authorList>
    </citation>
    <scope>NUCLEOTIDE SEQUENCE</scope>
    <source>
        <strain evidence="1">KKN 215</strain>
    </source>
</reference>
<organism evidence="1 2">
    <name type="scientific">Cristinia sonorae</name>
    <dbReference type="NCBI Taxonomy" id="1940300"/>
    <lineage>
        <taxon>Eukaryota</taxon>
        <taxon>Fungi</taxon>
        <taxon>Dikarya</taxon>
        <taxon>Basidiomycota</taxon>
        <taxon>Agaricomycotina</taxon>
        <taxon>Agaricomycetes</taxon>
        <taxon>Agaricomycetidae</taxon>
        <taxon>Agaricales</taxon>
        <taxon>Pleurotineae</taxon>
        <taxon>Stephanosporaceae</taxon>
        <taxon>Cristinia</taxon>
    </lineage>
</organism>
<keyword evidence="2" id="KW-1185">Reference proteome</keyword>
<protein>
    <submittedName>
        <fullName evidence="1">Uncharacterized protein</fullName>
    </submittedName>
</protein>
<evidence type="ECO:0000313" key="1">
    <source>
        <dbReference type="EMBL" id="KAH8082423.1"/>
    </source>
</evidence>
<name>A0A8K0XKM9_9AGAR</name>
<dbReference type="OrthoDB" id="27214at2759"/>
<dbReference type="EMBL" id="JAEVFJ010000050">
    <property type="protein sequence ID" value="KAH8082423.1"/>
    <property type="molecule type" value="Genomic_DNA"/>
</dbReference>
<accession>A0A8K0XKM9</accession>
<proteinExistence type="predicted"/>
<sequence length="262" mass="29269">MYWLHRVLLGPKPSTNRISPVDFIMRANPMAQRIVKVISEDGGDLDQILDYNGAHNYLKKPEKRYINGDVVEFSPQCVPWLSLDPPAKAAFNPKDIILWGTEDARALALCSSAMSKRDGVKTFVMGGNPSNMQFGFSSGTFSEMRTEIMSTGLRGNPLALPLLSVIFLFLLSDYSTKISFSETASILSLNWRLILGVKNLTSQRIYLFAFPIVLNGYYSSFTTEYQSRGEDLTIPLGMESVNNPRAIWKQVAKVVVVDREVG</sequence>
<dbReference type="AlphaFoldDB" id="A0A8K0XKM9"/>
<evidence type="ECO:0000313" key="2">
    <source>
        <dbReference type="Proteomes" id="UP000813824"/>
    </source>
</evidence>